<dbReference type="SUPFAM" id="SSF53474">
    <property type="entry name" value="alpha/beta-Hydrolases"/>
    <property type="match status" value="1"/>
</dbReference>
<dbReference type="OrthoDB" id="1735038at2759"/>
<comment type="similarity">
    <text evidence="1">Belongs to the peptidase S28 family.</text>
</comment>
<keyword evidence="7" id="KW-1185">Reference proteome</keyword>
<dbReference type="InterPro" id="IPR008758">
    <property type="entry name" value="Peptidase_S28"/>
</dbReference>
<keyword evidence="4" id="KW-0378">Hydrolase</keyword>
<evidence type="ECO:0000256" key="2">
    <source>
        <dbReference type="ARBA" id="ARBA00022670"/>
    </source>
</evidence>
<proteinExistence type="inferred from homology"/>
<evidence type="ECO:0000256" key="3">
    <source>
        <dbReference type="ARBA" id="ARBA00022729"/>
    </source>
</evidence>
<keyword evidence="3" id="KW-0732">Signal</keyword>
<dbReference type="GO" id="GO:0006508">
    <property type="term" value="P:proteolysis"/>
    <property type="evidence" value="ECO:0007669"/>
    <property type="project" value="UniProtKB-KW"/>
</dbReference>
<keyword evidence="5" id="KW-0325">Glycoprotein</keyword>
<dbReference type="AlphaFoldDB" id="A0A7R9QCK5"/>
<reference evidence="6" key="1">
    <citation type="submission" date="2020-11" db="EMBL/GenBank/DDBJ databases">
        <authorList>
            <person name="Tran Van P."/>
        </authorList>
    </citation>
    <scope>NUCLEOTIDE SEQUENCE</scope>
</reference>
<keyword evidence="2" id="KW-0645">Protease</keyword>
<evidence type="ECO:0000256" key="1">
    <source>
        <dbReference type="ARBA" id="ARBA00011079"/>
    </source>
</evidence>
<protein>
    <recommendedName>
        <fullName evidence="8">Thymus-specific serine protease</fullName>
    </recommendedName>
</protein>
<evidence type="ECO:0000313" key="7">
    <source>
        <dbReference type="Proteomes" id="UP000759131"/>
    </source>
</evidence>
<dbReference type="PANTHER" id="PTHR11010:SF117">
    <property type="entry name" value="SERINE PROTEASE 16"/>
    <property type="match status" value="1"/>
</dbReference>
<dbReference type="EMBL" id="CAJPIZ010023905">
    <property type="protein sequence ID" value="CAG2118341.1"/>
    <property type="molecule type" value="Genomic_DNA"/>
</dbReference>
<sequence length="399" mass="44199">MKGFCRTVTDKSGGARAIDRYARAQVDRRGGQCIDFSYKNLVNNISQTSKHSPAVSTGLRQWTYQTCTEFGYYQTSDLPNSPFGHNIPVEFFTKQCADIFGVPAQAVQKAISQTNAYYGARKPNVTNVVFPNGSLDPWHALSVLKDLNNSTKAVMIDGGSHCKDMYASSPSETETLVLLDFIVIAMTREAISGRLLFRGRPVDKHGMVRPPVAPIGHFTQSLAQTYKQKVNHLDPKDNRTFDQLYFTSGTHHKPGGPLFLFFGGEGAASDYWLQTSFMADMGRKYGAYLVELEHRYYGVSQPFDELTVENMKYLSSEQALRDTDDFLHYLIKNLKLEGSKVVVFGGSYAGALAAWFREKYPKTAAGAIASSGPVEAVVDFKDYLGVVTNSLGKECSDNI</sequence>
<dbReference type="Gene3D" id="3.40.50.1820">
    <property type="entry name" value="alpha/beta hydrolase"/>
    <property type="match status" value="2"/>
</dbReference>
<accession>A0A7R9QCK5</accession>
<dbReference type="InterPro" id="IPR029058">
    <property type="entry name" value="AB_hydrolase_fold"/>
</dbReference>
<feature type="non-terminal residue" evidence="6">
    <location>
        <position position="399"/>
    </location>
</feature>
<evidence type="ECO:0000313" key="6">
    <source>
        <dbReference type="EMBL" id="CAD7640619.1"/>
    </source>
</evidence>
<dbReference type="InterPro" id="IPR042269">
    <property type="entry name" value="Ser_carbopepase_S28_SKS"/>
</dbReference>
<evidence type="ECO:0008006" key="8">
    <source>
        <dbReference type="Google" id="ProtNLM"/>
    </source>
</evidence>
<name>A0A7R9QCK5_9ACAR</name>
<evidence type="ECO:0000256" key="5">
    <source>
        <dbReference type="ARBA" id="ARBA00023180"/>
    </source>
</evidence>
<dbReference type="Gene3D" id="1.20.120.980">
    <property type="entry name" value="Serine carboxypeptidase S28, SKS domain"/>
    <property type="match status" value="2"/>
</dbReference>
<evidence type="ECO:0000256" key="4">
    <source>
        <dbReference type="ARBA" id="ARBA00022801"/>
    </source>
</evidence>
<dbReference type="GO" id="GO:0008239">
    <property type="term" value="F:dipeptidyl-peptidase activity"/>
    <property type="evidence" value="ECO:0007669"/>
    <property type="project" value="TreeGrafter"/>
</dbReference>
<dbReference type="GO" id="GO:0070008">
    <property type="term" value="F:serine-type exopeptidase activity"/>
    <property type="evidence" value="ECO:0007669"/>
    <property type="project" value="InterPro"/>
</dbReference>
<dbReference type="EMBL" id="OC878480">
    <property type="protein sequence ID" value="CAD7640619.1"/>
    <property type="molecule type" value="Genomic_DNA"/>
</dbReference>
<dbReference type="PANTHER" id="PTHR11010">
    <property type="entry name" value="PROTEASE S28 PRO-X CARBOXYPEPTIDASE-RELATED"/>
    <property type="match status" value="1"/>
</dbReference>
<dbReference type="Proteomes" id="UP000759131">
    <property type="component" value="Unassembled WGS sequence"/>
</dbReference>
<dbReference type="Pfam" id="PF05577">
    <property type="entry name" value="Peptidase_S28"/>
    <property type="match status" value="2"/>
</dbReference>
<organism evidence="6">
    <name type="scientific">Medioppia subpectinata</name>
    <dbReference type="NCBI Taxonomy" id="1979941"/>
    <lineage>
        <taxon>Eukaryota</taxon>
        <taxon>Metazoa</taxon>
        <taxon>Ecdysozoa</taxon>
        <taxon>Arthropoda</taxon>
        <taxon>Chelicerata</taxon>
        <taxon>Arachnida</taxon>
        <taxon>Acari</taxon>
        <taxon>Acariformes</taxon>
        <taxon>Sarcoptiformes</taxon>
        <taxon>Oribatida</taxon>
        <taxon>Brachypylina</taxon>
        <taxon>Oppioidea</taxon>
        <taxon>Oppiidae</taxon>
        <taxon>Medioppia</taxon>
    </lineage>
</organism>
<gene>
    <name evidence="6" type="ORF">OSB1V03_LOCUS18293</name>
</gene>